<evidence type="ECO:0000256" key="1">
    <source>
        <dbReference type="SAM" id="SignalP"/>
    </source>
</evidence>
<feature type="chain" id="PRO_5043953429" evidence="1">
    <location>
        <begin position="20"/>
        <end position="92"/>
    </location>
</feature>
<proteinExistence type="predicted"/>
<gene>
    <name evidence="2" type="ORF">PMEA_00020834</name>
</gene>
<keyword evidence="3" id="KW-1185">Reference proteome</keyword>
<sequence>MLKLALAFMVIFCVLMAEARRLHAPHHQDTKPYPREFFKKYLHRRSCVALEGTGCENNNAKCCRKGNPYTGVMRKCVNKGNFFEPKYTCVEA</sequence>
<dbReference type="AlphaFoldDB" id="A0AAU9XC44"/>
<organism evidence="2 3">
    <name type="scientific">Pocillopora meandrina</name>
    <dbReference type="NCBI Taxonomy" id="46732"/>
    <lineage>
        <taxon>Eukaryota</taxon>
        <taxon>Metazoa</taxon>
        <taxon>Cnidaria</taxon>
        <taxon>Anthozoa</taxon>
        <taxon>Hexacorallia</taxon>
        <taxon>Scleractinia</taxon>
        <taxon>Astrocoeniina</taxon>
        <taxon>Pocilloporidae</taxon>
        <taxon>Pocillopora</taxon>
    </lineage>
</organism>
<dbReference type="EMBL" id="CALNXJ010000038">
    <property type="protein sequence ID" value="CAH3143887.1"/>
    <property type="molecule type" value="Genomic_DNA"/>
</dbReference>
<evidence type="ECO:0000313" key="2">
    <source>
        <dbReference type="EMBL" id="CAH3143887.1"/>
    </source>
</evidence>
<evidence type="ECO:0000313" key="3">
    <source>
        <dbReference type="Proteomes" id="UP001159428"/>
    </source>
</evidence>
<comment type="caution">
    <text evidence="2">The sequence shown here is derived from an EMBL/GenBank/DDBJ whole genome shotgun (WGS) entry which is preliminary data.</text>
</comment>
<dbReference type="Proteomes" id="UP001159428">
    <property type="component" value="Unassembled WGS sequence"/>
</dbReference>
<feature type="signal peptide" evidence="1">
    <location>
        <begin position="1"/>
        <end position="19"/>
    </location>
</feature>
<accession>A0AAU9XC44</accession>
<reference evidence="2 3" key="1">
    <citation type="submission" date="2022-05" db="EMBL/GenBank/DDBJ databases">
        <authorList>
            <consortium name="Genoscope - CEA"/>
            <person name="William W."/>
        </authorList>
    </citation>
    <scope>NUCLEOTIDE SEQUENCE [LARGE SCALE GENOMIC DNA]</scope>
</reference>
<protein>
    <submittedName>
        <fullName evidence="2">Uncharacterized protein</fullName>
    </submittedName>
</protein>
<name>A0AAU9XC44_9CNID</name>
<keyword evidence="1" id="KW-0732">Signal</keyword>